<dbReference type="GO" id="GO:0006508">
    <property type="term" value="P:proteolysis"/>
    <property type="evidence" value="ECO:0007669"/>
    <property type="project" value="UniProtKB-KW"/>
</dbReference>
<dbReference type="GO" id="GO:0004252">
    <property type="term" value="F:serine-type endopeptidase activity"/>
    <property type="evidence" value="ECO:0007669"/>
    <property type="project" value="UniProtKB-UniRule"/>
</dbReference>
<sequence length="347" mass="38803">MTKEMHPNNRGLIKWIIIIVLLLFINFYQLPYYFTIPGDAKILTEFIEVEDGNKHEGTFMLTTVRIGRANVVNYVWALFSDERELVPEDQIRREGETDEEYQHRQLMMMTSSQDLAVFVAYNHAGETAYFENKGVYVTAVVPDMDAEGKLEMGDRIVAVDGEEVFEASKLLDLLADYSVGENVTLTIEREEEISDVSIELMYFPSDLDPSGERGGIGIAQPVTDRTLIHEPHISIDTNQIGGPSAGLMFTLEIYNQLTEEDITEGYHIAGTGTIDEDGIVGRIGGVKQKVIASHHAGADFFFAPNERGSDISNYAVALETAESINTDMEIVPIDSFEEALEFLNNLK</sequence>
<dbReference type="InterPro" id="IPR036034">
    <property type="entry name" value="PDZ_sf"/>
</dbReference>
<dbReference type="SMART" id="SM00228">
    <property type="entry name" value="PDZ"/>
    <property type="match status" value="1"/>
</dbReference>
<dbReference type="PROSITE" id="PS51786">
    <property type="entry name" value="LON_PROTEOLYTIC"/>
    <property type="match status" value="1"/>
</dbReference>
<dbReference type="Pfam" id="PF05362">
    <property type="entry name" value="Lon_C"/>
    <property type="match status" value="1"/>
</dbReference>
<feature type="domain" description="Lon proteolytic" evidence="4">
    <location>
        <begin position="239"/>
        <end position="346"/>
    </location>
</feature>
<dbReference type="EMBL" id="CP002394">
    <property type="protein sequence ID" value="ADU30868.1"/>
    <property type="molecule type" value="Genomic_DNA"/>
</dbReference>
<dbReference type="GO" id="GO:0004176">
    <property type="term" value="F:ATP-dependent peptidase activity"/>
    <property type="evidence" value="ECO:0007669"/>
    <property type="project" value="UniProtKB-UniRule"/>
</dbReference>
<keyword evidence="6" id="KW-1185">Reference proteome</keyword>
<dbReference type="NCBIfam" id="NF041438">
    <property type="entry name" value="SepM_fam_S16"/>
    <property type="match status" value="1"/>
</dbReference>
<accession>E6TTU9</accession>
<dbReference type="InterPro" id="IPR014721">
    <property type="entry name" value="Ribsml_uS5_D2-typ_fold_subgr"/>
</dbReference>
<dbReference type="STRING" id="649639.Bcell_2611"/>
<evidence type="ECO:0000259" key="3">
    <source>
        <dbReference type="PROSITE" id="PS50106"/>
    </source>
</evidence>
<dbReference type="GO" id="GO:0005524">
    <property type="term" value="F:ATP binding"/>
    <property type="evidence" value="ECO:0007669"/>
    <property type="project" value="InterPro"/>
</dbReference>
<evidence type="ECO:0000313" key="6">
    <source>
        <dbReference type="Proteomes" id="UP000001401"/>
    </source>
</evidence>
<dbReference type="GO" id="GO:0030163">
    <property type="term" value="P:protein catabolic process"/>
    <property type="evidence" value="ECO:0007669"/>
    <property type="project" value="InterPro"/>
</dbReference>
<keyword evidence="2" id="KW-0472">Membrane</keyword>
<dbReference type="Gene3D" id="2.30.42.10">
    <property type="match status" value="1"/>
</dbReference>
<dbReference type="Proteomes" id="UP000001401">
    <property type="component" value="Chromosome"/>
</dbReference>
<protein>
    <recommendedName>
        <fullName evidence="1">endopeptidase La</fullName>
        <ecNumber evidence="1">3.4.21.53</ecNumber>
    </recommendedName>
</protein>
<comment type="catalytic activity">
    <reaction evidence="1">
        <text>Hydrolysis of proteins in presence of ATP.</text>
        <dbReference type="EC" id="3.4.21.53"/>
    </reaction>
</comment>
<feature type="domain" description="PDZ" evidence="3">
    <location>
        <begin position="105"/>
        <end position="191"/>
    </location>
</feature>
<keyword evidence="2" id="KW-1133">Transmembrane helix</keyword>
<dbReference type="HOGENOM" id="CLU_042037_2_0_9"/>
<dbReference type="RefSeq" id="WP_013489201.1">
    <property type="nucleotide sequence ID" value="NC_014829.1"/>
</dbReference>
<dbReference type="Gene3D" id="3.30.230.10">
    <property type="match status" value="1"/>
</dbReference>
<dbReference type="EC" id="3.4.21.53" evidence="1"/>
<dbReference type="InterPro" id="IPR008269">
    <property type="entry name" value="Lon_proteolytic"/>
</dbReference>
<organism evidence="5 6">
    <name type="scientific">Evansella cellulosilytica (strain ATCC 21833 / DSM 2522 / FERM P-1141 / JCM 9156 / N-4)</name>
    <name type="common">Bacillus cellulosilyticus</name>
    <dbReference type="NCBI Taxonomy" id="649639"/>
    <lineage>
        <taxon>Bacteria</taxon>
        <taxon>Bacillati</taxon>
        <taxon>Bacillota</taxon>
        <taxon>Bacilli</taxon>
        <taxon>Bacillales</taxon>
        <taxon>Bacillaceae</taxon>
        <taxon>Evansella</taxon>
    </lineage>
</organism>
<keyword evidence="2" id="KW-0812">Transmembrane</keyword>
<dbReference type="eggNOG" id="COG3480">
    <property type="taxonomic scope" value="Bacteria"/>
</dbReference>
<dbReference type="InterPro" id="IPR020568">
    <property type="entry name" value="Ribosomal_Su5_D2-typ_SF"/>
</dbReference>
<gene>
    <name evidence="5" type="ordered locus">Bcell_2611</name>
</gene>
<evidence type="ECO:0000259" key="4">
    <source>
        <dbReference type="PROSITE" id="PS51786"/>
    </source>
</evidence>
<keyword evidence="1" id="KW-0645">Protease</keyword>
<keyword evidence="1" id="KW-0378">Hydrolase</keyword>
<dbReference type="MEROPS" id="S16.012"/>
<feature type="transmembrane region" description="Helical" evidence="2">
    <location>
        <begin position="12"/>
        <end position="34"/>
    </location>
</feature>
<dbReference type="SUPFAM" id="SSF50156">
    <property type="entry name" value="PDZ domain-like"/>
    <property type="match status" value="1"/>
</dbReference>
<dbReference type="PROSITE" id="PS50106">
    <property type="entry name" value="PDZ"/>
    <property type="match status" value="1"/>
</dbReference>
<dbReference type="KEGG" id="bco:Bcell_2611"/>
<dbReference type="InterPro" id="IPR027065">
    <property type="entry name" value="Lon_Prtase"/>
</dbReference>
<feature type="active site" evidence="1">
    <location>
        <position position="244"/>
    </location>
</feature>
<dbReference type="PANTHER" id="PTHR10046">
    <property type="entry name" value="ATP DEPENDENT LON PROTEASE FAMILY MEMBER"/>
    <property type="match status" value="1"/>
</dbReference>
<dbReference type="InterPro" id="IPR001478">
    <property type="entry name" value="PDZ"/>
</dbReference>
<evidence type="ECO:0000256" key="1">
    <source>
        <dbReference type="PROSITE-ProRule" id="PRU01122"/>
    </source>
</evidence>
<keyword evidence="1" id="KW-0720">Serine protease</keyword>
<comment type="similarity">
    <text evidence="1">Belongs to the peptidase S16 family.</text>
</comment>
<proteinExistence type="inferred from homology"/>
<dbReference type="Pfam" id="PF13180">
    <property type="entry name" value="PDZ_2"/>
    <property type="match status" value="1"/>
</dbReference>
<evidence type="ECO:0000256" key="2">
    <source>
        <dbReference type="SAM" id="Phobius"/>
    </source>
</evidence>
<evidence type="ECO:0000313" key="5">
    <source>
        <dbReference type="EMBL" id="ADU30868.1"/>
    </source>
</evidence>
<name>E6TTU9_EVAC2</name>
<feature type="active site" evidence="1">
    <location>
        <position position="289"/>
    </location>
</feature>
<dbReference type="AlphaFoldDB" id="E6TTU9"/>
<dbReference type="SUPFAM" id="SSF54211">
    <property type="entry name" value="Ribosomal protein S5 domain 2-like"/>
    <property type="match status" value="1"/>
</dbReference>
<reference evidence="5" key="1">
    <citation type="submission" date="2010-12" db="EMBL/GenBank/DDBJ databases">
        <title>Complete sequence of Bacillus cellulosilyticus DSM 2522.</title>
        <authorList>
            <consortium name="US DOE Joint Genome Institute"/>
            <person name="Lucas S."/>
            <person name="Copeland A."/>
            <person name="Lapidus A."/>
            <person name="Cheng J.-F."/>
            <person name="Bruce D."/>
            <person name="Goodwin L."/>
            <person name="Pitluck S."/>
            <person name="Chertkov O."/>
            <person name="Detter J.C."/>
            <person name="Han C."/>
            <person name="Tapia R."/>
            <person name="Land M."/>
            <person name="Hauser L."/>
            <person name="Jeffries C."/>
            <person name="Kyrpides N."/>
            <person name="Ivanova N."/>
            <person name="Mikhailova N."/>
            <person name="Brumm P."/>
            <person name="Mead D."/>
            <person name="Woyke T."/>
        </authorList>
    </citation>
    <scope>NUCLEOTIDE SEQUENCE [LARGE SCALE GENOMIC DNA]</scope>
    <source>
        <strain evidence="5">DSM 2522</strain>
    </source>
</reference>